<accession>A0AAD6TAH6</accession>
<name>A0AAD6TAH6_9AGAR</name>
<dbReference type="Proteomes" id="UP001218188">
    <property type="component" value="Unassembled WGS sequence"/>
</dbReference>
<sequence>MTSTNANPPPYARTVLDETHRSIHYMQPEIASMANRPNLLGYLENHAPDTDGSFSVCIAGGSGVFISQKLYESIPAEHRPALDTRAAGQDVQFSIFGGTEKSIGTTHFPLILTTTSGERIRLVLHALVLPNLFMGMFISRGGTSWWKGESWGGGRVQFVFDFGQSGECNVQGI</sequence>
<organism evidence="1 2">
    <name type="scientific">Mycena alexandri</name>
    <dbReference type="NCBI Taxonomy" id="1745969"/>
    <lineage>
        <taxon>Eukaryota</taxon>
        <taxon>Fungi</taxon>
        <taxon>Dikarya</taxon>
        <taxon>Basidiomycota</taxon>
        <taxon>Agaricomycotina</taxon>
        <taxon>Agaricomycetes</taxon>
        <taxon>Agaricomycetidae</taxon>
        <taxon>Agaricales</taxon>
        <taxon>Marasmiineae</taxon>
        <taxon>Mycenaceae</taxon>
        <taxon>Mycena</taxon>
    </lineage>
</organism>
<proteinExistence type="predicted"/>
<evidence type="ECO:0000313" key="2">
    <source>
        <dbReference type="Proteomes" id="UP001218188"/>
    </source>
</evidence>
<gene>
    <name evidence="1" type="ORF">C8F04DRAFT_948058</name>
</gene>
<dbReference type="AlphaFoldDB" id="A0AAD6TAH6"/>
<keyword evidence="2" id="KW-1185">Reference proteome</keyword>
<comment type="caution">
    <text evidence="1">The sequence shown here is derived from an EMBL/GenBank/DDBJ whole genome shotgun (WGS) entry which is preliminary data.</text>
</comment>
<evidence type="ECO:0000313" key="1">
    <source>
        <dbReference type="EMBL" id="KAJ7040788.1"/>
    </source>
</evidence>
<dbReference type="EMBL" id="JARJCM010000020">
    <property type="protein sequence ID" value="KAJ7040788.1"/>
    <property type="molecule type" value="Genomic_DNA"/>
</dbReference>
<reference evidence="1" key="1">
    <citation type="submission" date="2023-03" db="EMBL/GenBank/DDBJ databases">
        <title>Massive genome expansion in bonnet fungi (Mycena s.s.) driven by repeated elements and novel gene families across ecological guilds.</title>
        <authorList>
            <consortium name="Lawrence Berkeley National Laboratory"/>
            <person name="Harder C.B."/>
            <person name="Miyauchi S."/>
            <person name="Viragh M."/>
            <person name="Kuo A."/>
            <person name="Thoen E."/>
            <person name="Andreopoulos B."/>
            <person name="Lu D."/>
            <person name="Skrede I."/>
            <person name="Drula E."/>
            <person name="Henrissat B."/>
            <person name="Morin E."/>
            <person name="Kohler A."/>
            <person name="Barry K."/>
            <person name="LaButti K."/>
            <person name="Morin E."/>
            <person name="Salamov A."/>
            <person name="Lipzen A."/>
            <person name="Mereny Z."/>
            <person name="Hegedus B."/>
            <person name="Baldrian P."/>
            <person name="Stursova M."/>
            <person name="Weitz H."/>
            <person name="Taylor A."/>
            <person name="Grigoriev I.V."/>
            <person name="Nagy L.G."/>
            <person name="Martin F."/>
            <person name="Kauserud H."/>
        </authorList>
    </citation>
    <scope>NUCLEOTIDE SEQUENCE</scope>
    <source>
        <strain evidence="1">CBHHK200</strain>
    </source>
</reference>
<protein>
    <submittedName>
        <fullName evidence="1">Uncharacterized protein</fullName>
    </submittedName>
</protein>